<dbReference type="Proteomes" id="UP001462640">
    <property type="component" value="Unassembled WGS sequence"/>
</dbReference>
<dbReference type="InterPro" id="IPR007332">
    <property type="entry name" value="DUF411"/>
</dbReference>
<dbReference type="Pfam" id="PF04214">
    <property type="entry name" value="DUF411"/>
    <property type="match status" value="1"/>
</dbReference>
<dbReference type="EMBL" id="JBDPZC010000006">
    <property type="protein sequence ID" value="MEO3713782.1"/>
    <property type="molecule type" value="Genomic_DNA"/>
</dbReference>
<dbReference type="InterPro" id="IPR006311">
    <property type="entry name" value="TAT_signal"/>
</dbReference>
<organism evidence="1 2">
    <name type="scientific">Roseateles flavus</name>
    <dbReference type="NCBI Taxonomy" id="3149041"/>
    <lineage>
        <taxon>Bacteria</taxon>
        <taxon>Pseudomonadati</taxon>
        <taxon>Pseudomonadota</taxon>
        <taxon>Betaproteobacteria</taxon>
        <taxon>Burkholderiales</taxon>
        <taxon>Sphaerotilaceae</taxon>
        <taxon>Roseateles</taxon>
    </lineage>
</organism>
<reference evidence="1 2" key="1">
    <citation type="submission" date="2024-05" db="EMBL/GenBank/DDBJ databases">
        <title>Roseateles sp. 2.12 16S ribosomal RNA gene Genome sequencing and assembly.</title>
        <authorList>
            <person name="Woo H."/>
        </authorList>
    </citation>
    <scope>NUCLEOTIDE SEQUENCE [LARGE SCALE GENOMIC DNA]</scope>
    <source>
        <strain evidence="1 2">2.12</strain>
    </source>
</reference>
<protein>
    <submittedName>
        <fullName evidence="1">DUF411 domain-containing protein</fullName>
    </submittedName>
</protein>
<comment type="caution">
    <text evidence="1">The sequence shown here is derived from an EMBL/GenBank/DDBJ whole genome shotgun (WGS) entry which is preliminary data.</text>
</comment>
<name>A0ABV0GFF6_9BURK</name>
<keyword evidence="2" id="KW-1185">Reference proteome</keyword>
<evidence type="ECO:0000313" key="1">
    <source>
        <dbReference type="EMBL" id="MEO3713782.1"/>
    </source>
</evidence>
<gene>
    <name evidence="1" type="ORF">ABDJ40_13540</name>
</gene>
<accession>A0ABV0GFF6</accession>
<dbReference type="PROSITE" id="PS51318">
    <property type="entry name" value="TAT"/>
    <property type="match status" value="1"/>
</dbReference>
<dbReference type="InterPro" id="IPR036249">
    <property type="entry name" value="Thioredoxin-like_sf"/>
</dbReference>
<dbReference type="RefSeq" id="WP_347610512.1">
    <property type="nucleotide sequence ID" value="NZ_JBDPZC010000006.1"/>
</dbReference>
<dbReference type="SUPFAM" id="SSF52833">
    <property type="entry name" value="Thioredoxin-like"/>
    <property type="match status" value="1"/>
</dbReference>
<proteinExistence type="predicted"/>
<evidence type="ECO:0000313" key="2">
    <source>
        <dbReference type="Proteomes" id="UP001462640"/>
    </source>
</evidence>
<sequence>MLITSTERNSPLTRRQLLAGGAALALAAPVGAKAEPASDGPHQVQIWKGPNCGCCKDWIRHLEANGFQVVSVNDSGNTEARKRLGVDLRFGSCHTALVGGYAIEGHVPAKDIRRLLRERPKAVGLAVPAMPLGSPGMDGPEYGRKDPYDVLLLAQEGGARVYQSYR</sequence>